<dbReference type="Proteomes" id="UP001602245">
    <property type="component" value="Unassembled WGS sequence"/>
</dbReference>
<dbReference type="InterPro" id="IPR007138">
    <property type="entry name" value="ABM_dom"/>
</dbReference>
<gene>
    <name evidence="2" type="ORF">ACFY35_48925</name>
</gene>
<evidence type="ECO:0000259" key="1">
    <source>
        <dbReference type="PROSITE" id="PS51725"/>
    </source>
</evidence>
<proteinExistence type="predicted"/>
<dbReference type="SUPFAM" id="SSF54909">
    <property type="entry name" value="Dimeric alpha+beta barrel"/>
    <property type="match status" value="1"/>
</dbReference>
<keyword evidence="3" id="KW-1185">Reference proteome</keyword>
<organism evidence="2 3">
    <name type="scientific">Paractinoplanes globisporus</name>
    <dbReference type="NCBI Taxonomy" id="113565"/>
    <lineage>
        <taxon>Bacteria</taxon>
        <taxon>Bacillati</taxon>
        <taxon>Actinomycetota</taxon>
        <taxon>Actinomycetes</taxon>
        <taxon>Micromonosporales</taxon>
        <taxon>Micromonosporaceae</taxon>
        <taxon>Paractinoplanes</taxon>
    </lineage>
</organism>
<accession>A0ABW6WXQ9</accession>
<dbReference type="Gene3D" id="3.30.70.100">
    <property type="match status" value="1"/>
</dbReference>
<dbReference type="InterPro" id="IPR011008">
    <property type="entry name" value="Dimeric_a/b-barrel"/>
</dbReference>
<comment type="caution">
    <text evidence="2">The sequence shown here is derived from an EMBL/GenBank/DDBJ whole genome shotgun (WGS) entry which is preliminary data.</text>
</comment>
<evidence type="ECO:0000313" key="2">
    <source>
        <dbReference type="EMBL" id="MFF5297405.1"/>
    </source>
</evidence>
<dbReference type="PROSITE" id="PS51725">
    <property type="entry name" value="ABM"/>
    <property type="match status" value="1"/>
</dbReference>
<dbReference type="EMBL" id="JBIAZU010000011">
    <property type="protein sequence ID" value="MFF5297405.1"/>
    <property type="molecule type" value="Genomic_DNA"/>
</dbReference>
<name>A0ABW6WXQ9_9ACTN</name>
<dbReference type="GO" id="GO:0004497">
    <property type="term" value="F:monooxygenase activity"/>
    <property type="evidence" value="ECO:0007669"/>
    <property type="project" value="UniProtKB-KW"/>
</dbReference>
<sequence>MPYAVIAHYRCAARDAALIREALLTMREHTLREPGNLAYEVHAEDGAGQPAFILYEQYTDRAAFDAHAASEHFAEHILGTVRPRLTQRDVLFGEVLT</sequence>
<dbReference type="RefSeq" id="WP_020511917.1">
    <property type="nucleotide sequence ID" value="NZ_JBIAZU010000011.1"/>
</dbReference>
<protein>
    <submittedName>
        <fullName evidence="2">Quinol monooxygenase</fullName>
        <ecNumber evidence="2">1.-.-.-</ecNumber>
    </submittedName>
</protein>
<feature type="domain" description="ABM" evidence="1">
    <location>
        <begin position="3"/>
        <end position="95"/>
    </location>
</feature>
<keyword evidence="2" id="KW-0560">Oxidoreductase</keyword>
<dbReference type="EC" id="1.-.-.-" evidence="2"/>
<evidence type="ECO:0000313" key="3">
    <source>
        <dbReference type="Proteomes" id="UP001602245"/>
    </source>
</evidence>
<dbReference type="Pfam" id="PF03992">
    <property type="entry name" value="ABM"/>
    <property type="match status" value="1"/>
</dbReference>
<reference evidence="2 3" key="1">
    <citation type="submission" date="2024-10" db="EMBL/GenBank/DDBJ databases">
        <title>The Natural Products Discovery Center: Release of the First 8490 Sequenced Strains for Exploring Actinobacteria Biosynthetic Diversity.</title>
        <authorList>
            <person name="Kalkreuter E."/>
            <person name="Kautsar S.A."/>
            <person name="Yang D."/>
            <person name="Bader C.D."/>
            <person name="Teijaro C.N."/>
            <person name="Fluegel L."/>
            <person name="Davis C.M."/>
            <person name="Simpson J.R."/>
            <person name="Lauterbach L."/>
            <person name="Steele A.D."/>
            <person name="Gui C."/>
            <person name="Meng S."/>
            <person name="Li G."/>
            <person name="Viehrig K."/>
            <person name="Ye F."/>
            <person name="Su P."/>
            <person name="Kiefer A.F."/>
            <person name="Nichols A."/>
            <person name="Cepeda A.J."/>
            <person name="Yan W."/>
            <person name="Fan B."/>
            <person name="Jiang Y."/>
            <person name="Adhikari A."/>
            <person name="Zheng C.-J."/>
            <person name="Schuster L."/>
            <person name="Cowan T.M."/>
            <person name="Smanski M.J."/>
            <person name="Chevrette M.G."/>
            <person name="De Carvalho L.P.S."/>
            <person name="Shen B."/>
        </authorList>
    </citation>
    <scope>NUCLEOTIDE SEQUENCE [LARGE SCALE GENOMIC DNA]</scope>
    <source>
        <strain evidence="2 3">NPDC000087</strain>
    </source>
</reference>
<keyword evidence="2" id="KW-0503">Monooxygenase</keyword>